<protein>
    <submittedName>
        <fullName evidence="1">Uncharacterized protein</fullName>
    </submittedName>
</protein>
<accession>A0A7D9K4L5</accession>
<evidence type="ECO:0000313" key="2">
    <source>
        <dbReference type="Proteomes" id="UP001152795"/>
    </source>
</evidence>
<dbReference type="Proteomes" id="UP001152795">
    <property type="component" value="Unassembled WGS sequence"/>
</dbReference>
<keyword evidence="2" id="KW-1185">Reference proteome</keyword>
<proteinExistence type="predicted"/>
<sequence>LKRLAGNFLTNFENANGKLLQLSPRQSANDRRLIEVLVHFLIVMKCLPHNRLLQPLTNLAFNPALMR</sequence>
<reference evidence="1" key="1">
    <citation type="submission" date="2020-04" db="EMBL/GenBank/DDBJ databases">
        <authorList>
            <person name="Alioto T."/>
            <person name="Alioto T."/>
            <person name="Gomez Garrido J."/>
        </authorList>
    </citation>
    <scope>NUCLEOTIDE SEQUENCE</scope>
    <source>
        <strain evidence="1">A484AB</strain>
    </source>
</reference>
<organism evidence="1 2">
    <name type="scientific">Paramuricea clavata</name>
    <name type="common">Red gorgonian</name>
    <name type="synonym">Violescent sea-whip</name>
    <dbReference type="NCBI Taxonomy" id="317549"/>
    <lineage>
        <taxon>Eukaryota</taxon>
        <taxon>Metazoa</taxon>
        <taxon>Cnidaria</taxon>
        <taxon>Anthozoa</taxon>
        <taxon>Octocorallia</taxon>
        <taxon>Malacalcyonacea</taxon>
        <taxon>Plexauridae</taxon>
        <taxon>Paramuricea</taxon>
    </lineage>
</organism>
<dbReference type="AlphaFoldDB" id="A0A7D9K4L5"/>
<comment type="caution">
    <text evidence="1">The sequence shown here is derived from an EMBL/GenBank/DDBJ whole genome shotgun (WGS) entry which is preliminary data.</text>
</comment>
<feature type="non-terminal residue" evidence="1">
    <location>
        <position position="1"/>
    </location>
</feature>
<gene>
    <name evidence="1" type="ORF">PACLA_8A003282</name>
</gene>
<feature type="non-terminal residue" evidence="1">
    <location>
        <position position="67"/>
    </location>
</feature>
<dbReference type="EMBL" id="CACRXK020027544">
    <property type="protein sequence ID" value="CAB4040962.1"/>
    <property type="molecule type" value="Genomic_DNA"/>
</dbReference>
<name>A0A7D9K4L5_PARCT</name>
<evidence type="ECO:0000313" key="1">
    <source>
        <dbReference type="EMBL" id="CAB4040962.1"/>
    </source>
</evidence>